<dbReference type="InterPro" id="IPR023214">
    <property type="entry name" value="HAD_sf"/>
</dbReference>
<evidence type="ECO:0000313" key="5">
    <source>
        <dbReference type="EMBL" id="VEN74208.1"/>
    </source>
</evidence>
<dbReference type="InterPro" id="IPR023198">
    <property type="entry name" value="PGP-like_dom2"/>
</dbReference>
<dbReference type="Gene3D" id="3.40.50.1000">
    <property type="entry name" value="HAD superfamily/HAD-like"/>
    <property type="match status" value="1"/>
</dbReference>
<evidence type="ECO:0000256" key="1">
    <source>
        <dbReference type="ARBA" id="ARBA00000830"/>
    </source>
</evidence>
<dbReference type="EC" id="3.1.3.18" evidence="4"/>
<dbReference type="PANTHER" id="PTHR43434">
    <property type="entry name" value="PHOSPHOGLYCOLATE PHOSPHATASE"/>
    <property type="match status" value="1"/>
</dbReference>
<dbReference type="AlphaFoldDB" id="A0A484HIY9"/>
<reference evidence="5" key="1">
    <citation type="submission" date="2019-01" db="EMBL/GenBank/DDBJ databases">
        <authorList>
            <consortium name="Genoscope - CEA"/>
            <person name="William W."/>
        </authorList>
    </citation>
    <scope>NUCLEOTIDE SEQUENCE</scope>
    <source>
        <strain evidence="5">CR-1</strain>
    </source>
</reference>
<sequence>MTDPKTIDRKKIKIVAFDCDGVMFETREANIAYYNRILSNLGRPDMTPEQSAHAHMHTVGEALSHLFPDPEEREAANDFRKELGYLPFLKYIRIEPYLKTLLKKLRPKFKTAVVTNRTDTMAHILELHGLEDLFDMVVTALDAPRPKPHPDPLLKMLGHFKARPDQAVYIGDSKVDEEAAGASHIPLVAYANPSLDAARHIESLKEMEGIVLGLAQK</sequence>
<gene>
    <name evidence="5" type="ORF">EPICR_30141</name>
</gene>
<name>A0A484HIY9_9BACT</name>
<evidence type="ECO:0000256" key="3">
    <source>
        <dbReference type="ARBA" id="ARBA00006171"/>
    </source>
</evidence>
<dbReference type="InterPro" id="IPR006439">
    <property type="entry name" value="HAD-SF_hydro_IA"/>
</dbReference>
<dbReference type="InterPro" id="IPR050155">
    <property type="entry name" value="HAD-like_hydrolase_sf"/>
</dbReference>
<dbReference type="InterPro" id="IPR036412">
    <property type="entry name" value="HAD-like_sf"/>
</dbReference>
<dbReference type="GO" id="GO:0006281">
    <property type="term" value="P:DNA repair"/>
    <property type="evidence" value="ECO:0007669"/>
    <property type="project" value="TreeGrafter"/>
</dbReference>
<dbReference type="SUPFAM" id="SSF56784">
    <property type="entry name" value="HAD-like"/>
    <property type="match status" value="1"/>
</dbReference>
<evidence type="ECO:0000256" key="4">
    <source>
        <dbReference type="ARBA" id="ARBA00013078"/>
    </source>
</evidence>
<dbReference type="GO" id="GO:0005829">
    <property type="term" value="C:cytosol"/>
    <property type="evidence" value="ECO:0007669"/>
    <property type="project" value="TreeGrafter"/>
</dbReference>
<protein>
    <recommendedName>
        <fullName evidence="4">phosphoglycolate phosphatase</fullName>
        <ecNumber evidence="4">3.1.3.18</ecNumber>
    </recommendedName>
</protein>
<dbReference type="SFLD" id="SFLDG01129">
    <property type="entry name" value="C1.5:_HAD__Beta-PGM__Phosphata"/>
    <property type="match status" value="1"/>
</dbReference>
<dbReference type="InterPro" id="IPR041492">
    <property type="entry name" value="HAD_2"/>
</dbReference>
<comment type="similarity">
    <text evidence="3">Belongs to the HAD-like hydrolase superfamily. CbbY/CbbZ/Gph/YieH family.</text>
</comment>
<dbReference type="GO" id="GO:0008967">
    <property type="term" value="F:phosphoglycolate phosphatase activity"/>
    <property type="evidence" value="ECO:0007669"/>
    <property type="project" value="UniProtKB-EC"/>
</dbReference>
<dbReference type="Pfam" id="PF13419">
    <property type="entry name" value="HAD_2"/>
    <property type="match status" value="1"/>
</dbReference>
<dbReference type="NCBIfam" id="TIGR01509">
    <property type="entry name" value="HAD-SF-IA-v3"/>
    <property type="match status" value="1"/>
</dbReference>
<organism evidence="5">
    <name type="scientific">uncultured Desulfobacteraceae bacterium</name>
    <dbReference type="NCBI Taxonomy" id="218296"/>
    <lineage>
        <taxon>Bacteria</taxon>
        <taxon>Pseudomonadati</taxon>
        <taxon>Thermodesulfobacteriota</taxon>
        <taxon>Desulfobacteria</taxon>
        <taxon>Desulfobacterales</taxon>
        <taxon>Desulfobacteraceae</taxon>
        <taxon>environmental samples</taxon>
    </lineage>
</organism>
<comment type="catalytic activity">
    <reaction evidence="1">
        <text>2-phosphoglycolate + H2O = glycolate + phosphate</text>
        <dbReference type="Rhea" id="RHEA:14369"/>
        <dbReference type="ChEBI" id="CHEBI:15377"/>
        <dbReference type="ChEBI" id="CHEBI:29805"/>
        <dbReference type="ChEBI" id="CHEBI:43474"/>
        <dbReference type="ChEBI" id="CHEBI:58033"/>
        <dbReference type="EC" id="3.1.3.18"/>
    </reaction>
</comment>
<dbReference type="Gene3D" id="1.10.150.240">
    <property type="entry name" value="Putative phosphatase, domain 2"/>
    <property type="match status" value="1"/>
</dbReference>
<dbReference type="PANTHER" id="PTHR43434:SF1">
    <property type="entry name" value="PHOSPHOGLYCOLATE PHOSPHATASE"/>
    <property type="match status" value="1"/>
</dbReference>
<evidence type="ECO:0000256" key="2">
    <source>
        <dbReference type="ARBA" id="ARBA00004818"/>
    </source>
</evidence>
<dbReference type="SFLD" id="SFLDS00003">
    <property type="entry name" value="Haloacid_Dehalogenase"/>
    <property type="match status" value="1"/>
</dbReference>
<dbReference type="EMBL" id="CAACVI010000023">
    <property type="protein sequence ID" value="VEN74208.1"/>
    <property type="molecule type" value="Genomic_DNA"/>
</dbReference>
<accession>A0A484HIY9</accession>
<comment type="pathway">
    <text evidence="2">Organic acid metabolism; glycolate biosynthesis; glycolate from 2-phosphoglycolate: step 1/1.</text>
</comment>
<proteinExistence type="inferred from homology"/>